<dbReference type="GO" id="GO:0008360">
    <property type="term" value="P:regulation of cell shape"/>
    <property type="evidence" value="ECO:0007669"/>
    <property type="project" value="UniProtKB-UniRule"/>
</dbReference>
<dbReference type="PANTHER" id="PTHR38589:SF1">
    <property type="entry name" value="BLR0621 PROTEIN"/>
    <property type="match status" value="1"/>
</dbReference>
<dbReference type="Proteomes" id="UP000665026">
    <property type="component" value="Chromosome"/>
</dbReference>
<dbReference type="CDD" id="cd16913">
    <property type="entry name" value="YkuD_like"/>
    <property type="match status" value="1"/>
</dbReference>
<dbReference type="EMBL" id="CP060010">
    <property type="protein sequence ID" value="QTN37483.1"/>
    <property type="molecule type" value="Genomic_DNA"/>
</dbReference>
<keyword evidence="4 7" id="KW-0133">Cell shape</keyword>
<feature type="active site" description="Proton donor/acceptor" evidence="7">
    <location>
        <position position="123"/>
    </location>
</feature>
<keyword evidence="3" id="KW-0808">Transferase</keyword>
<evidence type="ECO:0000256" key="3">
    <source>
        <dbReference type="ARBA" id="ARBA00022679"/>
    </source>
</evidence>
<evidence type="ECO:0000256" key="5">
    <source>
        <dbReference type="ARBA" id="ARBA00022984"/>
    </source>
</evidence>
<comment type="similarity">
    <text evidence="2">Belongs to the YkuD family.</text>
</comment>
<gene>
    <name evidence="9" type="ORF">HZ995_07305</name>
</gene>
<reference evidence="9" key="1">
    <citation type="submission" date="2020-07" db="EMBL/GenBank/DDBJ databases">
        <title>Genome sequences of bacteria associated with the marine, planktonic diatom Thalassiosira profunda strain ECT2AJA-044.</title>
        <authorList>
            <person name="Gargas C.B."/>
            <person name="Roberts W.R."/>
            <person name="Alverson A.J."/>
        </authorList>
    </citation>
    <scope>NUCLEOTIDE SEQUENCE</scope>
    <source>
        <strain evidence="9">ECT2AJA-044</strain>
    </source>
</reference>
<dbReference type="AlphaFoldDB" id="A0A975I8N8"/>
<organism evidence="9 10">
    <name type="scientific">Cognatishimia activa</name>
    <dbReference type="NCBI Taxonomy" id="1715691"/>
    <lineage>
        <taxon>Bacteria</taxon>
        <taxon>Pseudomonadati</taxon>
        <taxon>Pseudomonadota</taxon>
        <taxon>Alphaproteobacteria</taxon>
        <taxon>Rhodobacterales</taxon>
        <taxon>Paracoccaceae</taxon>
        <taxon>Cognatishimia</taxon>
    </lineage>
</organism>
<evidence type="ECO:0000256" key="7">
    <source>
        <dbReference type="PROSITE-ProRule" id="PRU01373"/>
    </source>
</evidence>
<dbReference type="GO" id="GO:0009252">
    <property type="term" value="P:peptidoglycan biosynthetic process"/>
    <property type="evidence" value="ECO:0007669"/>
    <property type="project" value="UniProtKB-KW"/>
</dbReference>
<comment type="pathway">
    <text evidence="1 7">Cell wall biogenesis; peptidoglycan biosynthesis.</text>
</comment>
<dbReference type="PROSITE" id="PS52029">
    <property type="entry name" value="LD_TPASE"/>
    <property type="match status" value="1"/>
</dbReference>
<dbReference type="InterPro" id="IPR038063">
    <property type="entry name" value="Transpep_catalytic_dom"/>
</dbReference>
<dbReference type="GO" id="GO:0016740">
    <property type="term" value="F:transferase activity"/>
    <property type="evidence" value="ECO:0007669"/>
    <property type="project" value="UniProtKB-KW"/>
</dbReference>
<sequence>MRLTPHGLWFLGRRFPCAIGKSGIRVQKREGDGATPAGRHRIVGMMYRADRLAQPQPWAKKIGPQDLWSDDSEASEYNQLVCMPYAFSHEAMRRADPLYDIVFITDYNYPEAQSGLGSAIFLHQWRRPRFPTEGCIALRRDHLKWIAERVPQGALLEISQSLATDA</sequence>
<feature type="domain" description="L,D-TPase catalytic" evidence="8">
    <location>
        <begin position="1"/>
        <end position="159"/>
    </location>
</feature>
<evidence type="ECO:0000256" key="4">
    <source>
        <dbReference type="ARBA" id="ARBA00022960"/>
    </source>
</evidence>
<evidence type="ECO:0000259" key="8">
    <source>
        <dbReference type="PROSITE" id="PS52029"/>
    </source>
</evidence>
<evidence type="ECO:0000313" key="9">
    <source>
        <dbReference type="EMBL" id="QTN37483.1"/>
    </source>
</evidence>
<evidence type="ECO:0000256" key="2">
    <source>
        <dbReference type="ARBA" id="ARBA00005992"/>
    </source>
</evidence>
<keyword evidence="5 7" id="KW-0573">Peptidoglycan synthesis</keyword>
<keyword evidence="6 7" id="KW-0961">Cell wall biogenesis/degradation</keyword>
<dbReference type="Pfam" id="PF03734">
    <property type="entry name" value="YkuD"/>
    <property type="match status" value="1"/>
</dbReference>
<accession>A0A975I8N8</accession>
<dbReference type="Gene3D" id="2.40.440.10">
    <property type="entry name" value="L,D-transpeptidase catalytic domain-like"/>
    <property type="match status" value="1"/>
</dbReference>
<name>A0A975I8N8_9RHOB</name>
<dbReference type="GO" id="GO:0071555">
    <property type="term" value="P:cell wall organization"/>
    <property type="evidence" value="ECO:0007669"/>
    <property type="project" value="UniProtKB-UniRule"/>
</dbReference>
<feature type="active site" description="Nucleophile" evidence="7">
    <location>
        <position position="135"/>
    </location>
</feature>
<evidence type="ECO:0000256" key="6">
    <source>
        <dbReference type="ARBA" id="ARBA00023316"/>
    </source>
</evidence>
<dbReference type="KEGG" id="cact:HZ995_07305"/>
<dbReference type="InterPro" id="IPR005490">
    <property type="entry name" value="LD_TPept_cat_dom"/>
</dbReference>
<dbReference type="GO" id="GO:0004180">
    <property type="term" value="F:carboxypeptidase activity"/>
    <property type="evidence" value="ECO:0007669"/>
    <property type="project" value="UniProtKB-ARBA"/>
</dbReference>
<dbReference type="SUPFAM" id="SSF141523">
    <property type="entry name" value="L,D-transpeptidase catalytic domain-like"/>
    <property type="match status" value="1"/>
</dbReference>
<protein>
    <submittedName>
        <fullName evidence="9">L,D-transpeptidase family protein</fullName>
    </submittedName>
</protein>
<evidence type="ECO:0000256" key="1">
    <source>
        <dbReference type="ARBA" id="ARBA00004752"/>
    </source>
</evidence>
<evidence type="ECO:0000313" key="10">
    <source>
        <dbReference type="Proteomes" id="UP000665026"/>
    </source>
</evidence>
<proteinExistence type="inferred from homology"/>
<dbReference type="PANTHER" id="PTHR38589">
    <property type="entry name" value="BLR0621 PROTEIN"/>
    <property type="match status" value="1"/>
</dbReference>